<evidence type="ECO:0000313" key="2">
    <source>
        <dbReference type="EMBL" id="MDA0179591.1"/>
    </source>
</evidence>
<reference evidence="2" key="1">
    <citation type="submission" date="2022-10" db="EMBL/GenBank/DDBJ databases">
        <title>The WGS of Solirubrobacter phytolaccae KCTC 29190.</title>
        <authorList>
            <person name="Jiang Z."/>
        </authorList>
    </citation>
    <scope>NUCLEOTIDE SEQUENCE</scope>
    <source>
        <strain evidence="2">KCTC 29190</strain>
    </source>
</reference>
<dbReference type="Proteomes" id="UP001147653">
    <property type="component" value="Unassembled WGS sequence"/>
</dbReference>
<comment type="caution">
    <text evidence="2">The sequence shown here is derived from an EMBL/GenBank/DDBJ whole genome shotgun (WGS) entry which is preliminary data.</text>
</comment>
<proteinExistence type="predicted"/>
<accession>A0A9X3N8H5</accession>
<protein>
    <submittedName>
        <fullName evidence="2">Uncharacterized protein</fullName>
    </submittedName>
</protein>
<sequence length="330" mass="34350">MICSAVVAPTASADDVYFSVGLNPWATIGLTVDDFAKTRIEYTRGGRVLASSVSGSSPYAFYNELRLGALVSGDVLNLYRNGSFSGAFTYTGPPSIGADACAGRTSFTVTGDEGARIEDAGSYFADVPGSRGEARFTNGNPATITLARPLSSGETVYAETVRSSAWNEGSKVFVHSYGVKTIGACAAPEVPAEPQPPVTTPTPTPEASPDSRRPDAGREFQQAIGRTGAQLGAFTPAKLARKGKLTLAVDVPAAGTTKLRLTTKAKGRTVVLGSGTAVSRSGQTTKVTLKLTADARALLKRSKRLKVTLKGTFIGGGRTTTQTTSVTLKR</sequence>
<organism evidence="2 3">
    <name type="scientific">Solirubrobacter phytolaccae</name>
    <dbReference type="NCBI Taxonomy" id="1404360"/>
    <lineage>
        <taxon>Bacteria</taxon>
        <taxon>Bacillati</taxon>
        <taxon>Actinomycetota</taxon>
        <taxon>Thermoleophilia</taxon>
        <taxon>Solirubrobacterales</taxon>
        <taxon>Solirubrobacteraceae</taxon>
        <taxon>Solirubrobacter</taxon>
    </lineage>
</organism>
<dbReference type="RefSeq" id="WP_270023888.1">
    <property type="nucleotide sequence ID" value="NZ_JAPDDP010000006.1"/>
</dbReference>
<evidence type="ECO:0000256" key="1">
    <source>
        <dbReference type="SAM" id="MobiDB-lite"/>
    </source>
</evidence>
<feature type="region of interest" description="Disordered" evidence="1">
    <location>
        <begin position="189"/>
        <end position="217"/>
    </location>
</feature>
<gene>
    <name evidence="2" type="ORF">OJ997_04730</name>
</gene>
<keyword evidence="3" id="KW-1185">Reference proteome</keyword>
<feature type="compositionally biased region" description="Pro residues" evidence="1">
    <location>
        <begin position="191"/>
        <end position="206"/>
    </location>
</feature>
<evidence type="ECO:0000313" key="3">
    <source>
        <dbReference type="Proteomes" id="UP001147653"/>
    </source>
</evidence>
<dbReference type="AlphaFoldDB" id="A0A9X3N8H5"/>
<dbReference type="EMBL" id="JAPDDP010000006">
    <property type="protein sequence ID" value="MDA0179591.1"/>
    <property type="molecule type" value="Genomic_DNA"/>
</dbReference>
<name>A0A9X3N8H5_9ACTN</name>